<accession>A0A9X2CD92</accession>
<organism evidence="1 2">
    <name type="scientific">Shewanella algicola</name>
    <dbReference type="NCBI Taxonomy" id="640633"/>
    <lineage>
        <taxon>Bacteria</taxon>
        <taxon>Pseudomonadati</taxon>
        <taxon>Pseudomonadota</taxon>
        <taxon>Gammaproteobacteria</taxon>
        <taxon>Alteromonadales</taxon>
        <taxon>Shewanellaceae</taxon>
        <taxon>Shewanella</taxon>
    </lineage>
</organism>
<name>A0A9X2CD92_9GAMM</name>
<proteinExistence type="predicted"/>
<reference evidence="1" key="1">
    <citation type="submission" date="2022-01" db="EMBL/GenBank/DDBJ databases">
        <title>Whole genome-based taxonomy of the Shewanellaceae.</title>
        <authorList>
            <person name="Martin-Rodriguez A.J."/>
        </authorList>
    </citation>
    <scope>NUCLEOTIDE SEQUENCE</scope>
    <source>
        <strain evidence="1">DSM 23803</strain>
    </source>
</reference>
<dbReference type="Proteomes" id="UP001139408">
    <property type="component" value="Unassembled WGS sequence"/>
</dbReference>
<comment type="caution">
    <text evidence="1">The sequence shown here is derived from an EMBL/GenBank/DDBJ whole genome shotgun (WGS) entry which is preliminary data.</text>
</comment>
<protein>
    <submittedName>
        <fullName evidence="1">Uncharacterized protein</fullName>
    </submittedName>
</protein>
<dbReference type="EMBL" id="JAKILJ010000034">
    <property type="protein sequence ID" value="MCL1106448.1"/>
    <property type="molecule type" value="Genomic_DNA"/>
</dbReference>
<evidence type="ECO:0000313" key="2">
    <source>
        <dbReference type="Proteomes" id="UP001139408"/>
    </source>
</evidence>
<gene>
    <name evidence="1" type="ORF">L2749_14465</name>
</gene>
<sequence>MKYQKVKKVPLNSLTLHQHPLLTSLLVNDKRKLPAPPDYTTLSYGDIQILLDTTPVPVFQDENGDSLLLMPMPFLHHLRLHPLFNKFEVTLVNFKDPKQVSHIISTLNILKPSVLYIDFKQLPNLLCHRINAAKQADIPILSKKQLAHFAQLSPSAIRI</sequence>
<dbReference type="AlphaFoldDB" id="A0A9X2CD92"/>
<evidence type="ECO:0000313" key="1">
    <source>
        <dbReference type="EMBL" id="MCL1106448.1"/>
    </source>
</evidence>
<keyword evidence="2" id="KW-1185">Reference proteome</keyword>
<dbReference type="RefSeq" id="WP_188926932.1">
    <property type="nucleotide sequence ID" value="NZ_BMQI01000064.1"/>
</dbReference>